<dbReference type="Proteomes" id="UP000308760">
    <property type="component" value="Unassembled WGS sequence"/>
</dbReference>
<keyword evidence="2" id="KW-0433">Leucine-rich repeat</keyword>
<comment type="caution">
    <text evidence="5">The sequence shown here is derived from an EMBL/GenBank/DDBJ whole genome shotgun (WGS) entry which is preliminary data.</text>
</comment>
<dbReference type="GO" id="GO:0006913">
    <property type="term" value="P:nucleocytoplasmic transport"/>
    <property type="evidence" value="ECO:0007669"/>
    <property type="project" value="TreeGrafter"/>
</dbReference>
<accession>A0A4S8QCC1</accession>
<dbReference type="GO" id="GO:0048471">
    <property type="term" value="C:perinuclear region of cytoplasm"/>
    <property type="evidence" value="ECO:0007669"/>
    <property type="project" value="TreeGrafter"/>
</dbReference>
<dbReference type="GO" id="GO:0005096">
    <property type="term" value="F:GTPase activator activity"/>
    <property type="evidence" value="ECO:0007669"/>
    <property type="project" value="UniProtKB-KW"/>
</dbReference>
<evidence type="ECO:0000313" key="6">
    <source>
        <dbReference type="Proteomes" id="UP000308760"/>
    </source>
</evidence>
<reference evidence="6" key="1">
    <citation type="submission" date="2019-04" db="EMBL/GenBank/DDBJ databases">
        <title>Nocardioides xinjiangensis sp. nov.</title>
        <authorList>
            <person name="Liu S."/>
        </authorList>
    </citation>
    <scope>NUCLEOTIDE SEQUENCE [LARGE SCALE GENOMIC DNA]</scope>
    <source>
        <strain evidence="6">18</strain>
    </source>
</reference>
<dbReference type="InterPro" id="IPR027038">
    <property type="entry name" value="RanGap"/>
</dbReference>
<dbReference type="RefSeq" id="WP_136534012.1">
    <property type="nucleotide sequence ID" value="NZ_STGY01000029.1"/>
</dbReference>
<dbReference type="PANTHER" id="PTHR24113:SF12">
    <property type="entry name" value="RAN GTPASE-ACTIVATING PROTEIN 1"/>
    <property type="match status" value="1"/>
</dbReference>
<organism evidence="5 6">
    <name type="scientific">Glycomyces buryatensis</name>
    <dbReference type="NCBI Taxonomy" id="2570927"/>
    <lineage>
        <taxon>Bacteria</taxon>
        <taxon>Bacillati</taxon>
        <taxon>Actinomycetota</taxon>
        <taxon>Actinomycetes</taxon>
        <taxon>Glycomycetales</taxon>
        <taxon>Glycomycetaceae</taxon>
        <taxon>Glycomyces</taxon>
    </lineage>
</organism>
<dbReference type="EMBL" id="STGY01000029">
    <property type="protein sequence ID" value="THV42167.1"/>
    <property type="molecule type" value="Genomic_DNA"/>
</dbReference>
<dbReference type="InterPro" id="IPR001611">
    <property type="entry name" value="Leu-rich_rpt"/>
</dbReference>
<dbReference type="GO" id="GO:0005829">
    <property type="term" value="C:cytosol"/>
    <property type="evidence" value="ECO:0007669"/>
    <property type="project" value="TreeGrafter"/>
</dbReference>
<dbReference type="Pfam" id="PF13516">
    <property type="entry name" value="LRR_6"/>
    <property type="match status" value="2"/>
</dbReference>
<sequence length="397" mass="40015">MVNGFAGIDPLSPRPAADLADLIRWLSTGERADRRLDFTAGTAMPDGRLDLCKQALGPRGAAEVTAALHPGTTPHLLLGTDGLGDAGAVAVAAGASESRVETLYLGCNGITAAGACGIADNLRASPQILAGLWLKRNPLGNAGAIAAAECAAQSPTLRTLDLTQTGIETDAAAPLAAAVITAARHGRGLERLYLGGNPLGPTGADAIALIVGSGAVGELYVSAAQFGDSGAHAIATALEGAPHGRLKRLSVASNGIGPEAIARVTAAAAAAGVEVLDFGRVKAAGVLGAADNRLDAAAADRVGAALASGPHRLTHLVLSDTGLDSRAAHRLLDHAERAAVPTRYLLGKGIATSIRKRLNALSADLPDRPEPAPDVSAIRSVHRTATPRRSAVSNPPE</sequence>
<dbReference type="PANTHER" id="PTHR24113">
    <property type="entry name" value="RAN GTPASE-ACTIVATING PROTEIN 1"/>
    <property type="match status" value="1"/>
</dbReference>
<proteinExistence type="predicted"/>
<evidence type="ECO:0000256" key="4">
    <source>
        <dbReference type="SAM" id="MobiDB-lite"/>
    </source>
</evidence>
<dbReference type="InterPro" id="IPR032675">
    <property type="entry name" value="LRR_dom_sf"/>
</dbReference>
<evidence type="ECO:0000256" key="1">
    <source>
        <dbReference type="ARBA" id="ARBA00022468"/>
    </source>
</evidence>
<dbReference type="SUPFAM" id="SSF52047">
    <property type="entry name" value="RNI-like"/>
    <property type="match status" value="1"/>
</dbReference>
<dbReference type="SMART" id="SM00368">
    <property type="entry name" value="LRR_RI"/>
    <property type="match status" value="6"/>
</dbReference>
<dbReference type="Gene3D" id="3.80.10.10">
    <property type="entry name" value="Ribonuclease Inhibitor"/>
    <property type="match status" value="1"/>
</dbReference>
<protein>
    <submittedName>
        <fullName evidence="5">Ribonuclease inhibitor</fullName>
    </submittedName>
</protein>
<evidence type="ECO:0000256" key="2">
    <source>
        <dbReference type="ARBA" id="ARBA00022614"/>
    </source>
</evidence>
<evidence type="ECO:0000256" key="3">
    <source>
        <dbReference type="ARBA" id="ARBA00022737"/>
    </source>
</evidence>
<dbReference type="OrthoDB" id="636045at2"/>
<keyword evidence="6" id="KW-1185">Reference proteome</keyword>
<gene>
    <name evidence="5" type="ORF">FAB82_07995</name>
</gene>
<keyword evidence="1" id="KW-0343">GTPase activation</keyword>
<name>A0A4S8QCC1_9ACTN</name>
<keyword evidence="3" id="KW-0677">Repeat</keyword>
<evidence type="ECO:0000313" key="5">
    <source>
        <dbReference type="EMBL" id="THV42167.1"/>
    </source>
</evidence>
<dbReference type="GO" id="GO:0031267">
    <property type="term" value="F:small GTPase binding"/>
    <property type="evidence" value="ECO:0007669"/>
    <property type="project" value="TreeGrafter"/>
</dbReference>
<feature type="region of interest" description="Disordered" evidence="4">
    <location>
        <begin position="363"/>
        <end position="397"/>
    </location>
</feature>
<dbReference type="AlphaFoldDB" id="A0A4S8QCC1"/>
<reference evidence="5 6" key="2">
    <citation type="submission" date="2019-05" db="EMBL/GenBank/DDBJ databases">
        <title>Glycomyces buryatensis sp. nov.</title>
        <authorList>
            <person name="Nikitina E."/>
        </authorList>
    </citation>
    <scope>NUCLEOTIDE SEQUENCE [LARGE SCALE GENOMIC DNA]</scope>
    <source>
        <strain evidence="5 6">18</strain>
    </source>
</reference>